<reference evidence="1" key="1">
    <citation type="journal article" date="2014" name="Int. J. Syst. Evol. Microbiol.">
        <title>Complete genome of a new Firmicutes species belonging to the dominant human colonic microbiota ('Ruminococcus bicirculans') reveals two chromosomes and a selective capacity to utilize plant glucans.</title>
        <authorList>
            <consortium name="NISC Comparative Sequencing Program"/>
            <person name="Wegmann U."/>
            <person name="Louis P."/>
            <person name="Goesmann A."/>
            <person name="Henrissat B."/>
            <person name="Duncan S.H."/>
            <person name="Flint H.J."/>
        </authorList>
    </citation>
    <scope>NUCLEOTIDE SEQUENCE</scope>
    <source>
        <strain evidence="1">NBRC 108219</strain>
    </source>
</reference>
<sequence>MRVVNACYQFLDWDSVFFGFRVGQADLSKGSARLLDDALQSALRDDVSLLVVHADEAIREKLPYSMLLADKPVTYEIDYRKNHFWKRHIDSPVRAYAGFDSRAKLDRLAMMAGEHSRYYFDTLFPKADADRLFVTWVDRALNNPDQTIHVASDPLDGIVAMLISRVLHIDGRTVGNPALLSVVPEWRGRNFTQQFCKASCDWFLERDVTYGQVVTQSRNHVARAIYESLNWTLRSERYCYHIWLRPLDRPQTRAAKFEAYPEKVR</sequence>
<name>A0ABQ5V9U8_9PROT</name>
<protein>
    <recommendedName>
        <fullName evidence="3">N-acetyltransferase domain-containing protein</fullName>
    </recommendedName>
</protein>
<comment type="caution">
    <text evidence="1">The sequence shown here is derived from an EMBL/GenBank/DDBJ whole genome shotgun (WGS) entry which is preliminary data.</text>
</comment>
<accession>A0ABQ5V9U8</accession>
<dbReference type="SUPFAM" id="SSF55729">
    <property type="entry name" value="Acyl-CoA N-acyltransferases (Nat)"/>
    <property type="match status" value="1"/>
</dbReference>
<reference evidence="1" key="2">
    <citation type="submission" date="2023-01" db="EMBL/GenBank/DDBJ databases">
        <title>Draft genome sequence of Algimonas ampicilliniresistens strain NBRC 108219.</title>
        <authorList>
            <person name="Sun Q."/>
            <person name="Mori K."/>
        </authorList>
    </citation>
    <scope>NUCLEOTIDE SEQUENCE</scope>
    <source>
        <strain evidence="1">NBRC 108219</strain>
    </source>
</reference>
<dbReference type="Proteomes" id="UP001161391">
    <property type="component" value="Unassembled WGS sequence"/>
</dbReference>
<keyword evidence="2" id="KW-1185">Reference proteome</keyword>
<gene>
    <name evidence="1" type="ORF">GCM10007853_21320</name>
</gene>
<dbReference type="EMBL" id="BSNK01000002">
    <property type="protein sequence ID" value="GLQ24258.1"/>
    <property type="molecule type" value="Genomic_DNA"/>
</dbReference>
<evidence type="ECO:0000313" key="1">
    <source>
        <dbReference type="EMBL" id="GLQ24258.1"/>
    </source>
</evidence>
<evidence type="ECO:0008006" key="3">
    <source>
        <dbReference type="Google" id="ProtNLM"/>
    </source>
</evidence>
<dbReference type="InterPro" id="IPR016181">
    <property type="entry name" value="Acyl_CoA_acyltransferase"/>
</dbReference>
<organism evidence="1 2">
    <name type="scientific">Algimonas ampicilliniresistens</name>
    <dbReference type="NCBI Taxonomy" id="1298735"/>
    <lineage>
        <taxon>Bacteria</taxon>
        <taxon>Pseudomonadati</taxon>
        <taxon>Pseudomonadota</taxon>
        <taxon>Alphaproteobacteria</taxon>
        <taxon>Maricaulales</taxon>
        <taxon>Robiginitomaculaceae</taxon>
        <taxon>Algimonas</taxon>
    </lineage>
</organism>
<dbReference type="Gene3D" id="3.40.630.30">
    <property type="match status" value="1"/>
</dbReference>
<proteinExistence type="predicted"/>
<evidence type="ECO:0000313" key="2">
    <source>
        <dbReference type="Proteomes" id="UP001161391"/>
    </source>
</evidence>